<evidence type="ECO:0000256" key="7">
    <source>
        <dbReference type="ARBA" id="ARBA00022741"/>
    </source>
</evidence>
<comment type="caution">
    <text evidence="11">The sequence shown here is derived from an EMBL/GenBank/DDBJ whole genome shotgun (WGS) entry which is preliminary data.</text>
</comment>
<dbReference type="Gene3D" id="3.40.50.300">
    <property type="entry name" value="P-loop containing nucleotide triphosphate hydrolases"/>
    <property type="match status" value="1"/>
</dbReference>
<protein>
    <recommendedName>
        <fullName evidence="3">tRNA threonylcarbamoyladenosine biosynthesis protein TsaE</fullName>
    </recommendedName>
    <alternativeName>
        <fullName evidence="10">t(6)A37 threonylcarbamoyladenosine biosynthesis protein TsaE</fullName>
    </alternativeName>
</protein>
<evidence type="ECO:0000313" key="11">
    <source>
        <dbReference type="EMBL" id="MBS5519449.1"/>
    </source>
</evidence>
<organism evidence="11 12">
    <name type="scientific">Acidaminococcus intestini</name>
    <dbReference type="NCBI Taxonomy" id="187327"/>
    <lineage>
        <taxon>Bacteria</taxon>
        <taxon>Bacillati</taxon>
        <taxon>Bacillota</taxon>
        <taxon>Negativicutes</taxon>
        <taxon>Acidaminococcales</taxon>
        <taxon>Acidaminococcaceae</taxon>
        <taxon>Acidaminococcus</taxon>
    </lineage>
</organism>
<keyword evidence="5" id="KW-0819">tRNA processing</keyword>
<proteinExistence type="inferred from homology"/>
<dbReference type="NCBIfam" id="TIGR00150">
    <property type="entry name" value="T6A_YjeE"/>
    <property type="match status" value="1"/>
</dbReference>
<keyword evidence="7" id="KW-0547">Nucleotide-binding</keyword>
<evidence type="ECO:0000256" key="1">
    <source>
        <dbReference type="ARBA" id="ARBA00004496"/>
    </source>
</evidence>
<accession>A0A943EK51</accession>
<reference evidence="11" key="1">
    <citation type="submission" date="2021-02" db="EMBL/GenBank/DDBJ databases">
        <title>Infant gut strain persistence is associated with maternal origin, phylogeny, and functional potential including surface adhesion and iron acquisition.</title>
        <authorList>
            <person name="Lou Y.C."/>
        </authorList>
    </citation>
    <scope>NUCLEOTIDE SEQUENCE</scope>
    <source>
        <strain evidence="11">L3_106_000M1_dasL3_106_000M1_concoct_15</strain>
    </source>
</reference>
<evidence type="ECO:0000256" key="9">
    <source>
        <dbReference type="ARBA" id="ARBA00022842"/>
    </source>
</evidence>
<evidence type="ECO:0000256" key="8">
    <source>
        <dbReference type="ARBA" id="ARBA00022840"/>
    </source>
</evidence>
<dbReference type="PANTHER" id="PTHR33540">
    <property type="entry name" value="TRNA THREONYLCARBAMOYLADENOSINE BIOSYNTHESIS PROTEIN TSAE"/>
    <property type="match status" value="1"/>
</dbReference>
<evidence type="ECO:0000313" key="12">
    <source>
        <dbReference type="Proteomes" id="UP000754226"/>
    </source>
</evidence>
<evidence type="ECO:0000256" key="5">
    <source>
        <dbReference type="ARBA" id="ARBA00022694"/>
    </source>
</evidence>
<keyword evidence="6" id="KW-0479">Metal-binding</keyword>
<evidence type="ECO:0000256" key="4">
    <source>
        <dbReference type="ARBA" id="ARBA00022490"/>
    </source>
</evidence>
<evidence type="ECO:0000256" key="3">
    <source>
        <dbReference type="ARBA" id="ARBA00019010"/>
    </source>
</evidence>
<dbReference type="SUPFAM" id="SSF52540">
    <property type="entry name" value="P-loop containing nucleoside triphosphate hydrolases"/>
    <property type="match status" value="1"/>
</dbReference>
<dbReference type="GO" id="GO:0005524">
    <property type="term" value="F:ATP binding"/>
    <property type="evidence" value="ECO:0007669"/>
    <property type="project" value="UniProtKB-KW"/>
</dbReference>
<dbReference type="GO" id="GO:0005737">
    <property type="term" value="C:cytoplasm"/>
    <property type="evidence" value="ECO:0007669"/>
    <property type="project" value="UniProtKB-SubCell"/>
</dbReference>
<dbReference type="PANTHER" id="PTHR33540:SF2">
    <property type="entry name" value="TRNA THREONYLCARBAMOYLADENOSINE BIOSYNTHESIS PROTEIN TSAE"/>
    <property type="match status" value="1"/>
</dbReference>
<dbReference type="InterPro" id="IPR027417">
    <property type="entry name" value="P-loop_NTPase"/>
</dbReference>
<dbReference type="EMBL" id="JAGZCZ010000004">
    <property type="protein sequence ID" value="MBS5519449.1"/>
    <property type="molecule type" value="Genomic_DNA"/>
</dbReference>
<keyword evidence="8" id="KW-0067">ATP-binding</keyword>
<dbReference type="AlphaFoldDB" id="A0A943EK51"/>
<evidence type="ECO:0000256" key="2">
    <source>
        <dbReference type="ARBA" id="ARBA00007599"/>
    </source>
</evidence>
<name>A0A943EK51_9FIRM</name>
<dbReference type="InterPro" id="IPR003442">
    <property type="entry name" value="T6A_TsaE"/>
</dbReference>
<evidence type="ECO:0000256" key="6">
    <source>
        <dbReference type="ARBA" id="ARBA00022723"/>
    </source>
</evidence>
<comment type="subcellular location">
    <subcellularLocation>
        <location evidence="1">Cytoplasm</location>
    </subcellularLocation>
</comment>
<dbReference type="GO" id="GO:0002949">
    <property type="term" value="P:tRNA threonylcarbamoyladenosine modification"/>
    <property type="evidence" value="ECO:0007669"/>
    <property type="project" value="InterPro"/>
</dbReference>
<gene>
    <name evidence="11" type="primary">tsaE</name>
    <name evidence="11" type="ORF">KHX13_03810</name>
</gene>
<dbReference type="Pfam" id="PF02367">
    <property type="entry name" value="TsaE"/>
    <property type="match status" value="1"/>
</dbReference>
<comment type="similarity">
    <text evidence="2">Belongs to the TsaE family.</text>
</comment>
<keyword evidence="9" id="KW-0460">Magnesium</keyword>
<evidence type="ECO:0000256" key="10">
    <source>
        <dbReference type="ARBA" id="ARBA00032441"/>
    </source>
</evidence>
<dbReference type="GO" id="GO:0046872">
    <property type="term" value="F:metal ion binding"/>
    <property type="evidence" value="ECO:0007669"/>
    <property type="project" value="UniProtKB-KW"/>
</dbReference>
<sequence>MIIACPTLKETKKLGCALGTVLGDGDVVLLDGDLGAGKTTLVTEIAETMGVDRRDVSSPTFSLMNIYRGKTLTLQHFDLYRLTSHEELDDIGFYEYVGTSGVTFVEWAELFPDEMPEDHLSIILRQEGTGRVAELVPQGAHYEALVRKVEELC</sequence>
<keyword evidence="4" id="KW-0963">Cytoplasm</keyword>
<dbReference type="Proteomes" id="UP000754226">
    <property type="component" value="Unassembled WGS sequence"/>
</dbReference>